<gene>
    <name evidence="1" type="ORF">LCY76_21095</name>
</gene>
<name>A0A9X1XE76_9BACL</name>
<organism evidence="1 2">
    <name type="scientific">Fictibacillus marinisediminis</name>
    <dbReference type="NCBI Taxonomy" id="2878389"/>
    <lineage>
        <taxon>Bacteria</taxon>
        <taxon>Bacillati</taxon>
        <taxon>Bacillota</taxon>
        <taxon>Bacilli</taxon>
        <taxon>Bacillales</taxon>
        <taxon>Fictibacillaceae</taxon>
        <taxon>Fictibacillus</taxon>
    </lineage>
</organism>
<keyword evidence="2" id="KW-1185">Reference proteome</keyword>
<accession>A0A9X1XE76</accession>
<evidence type="ECO:0000313" key="1">
    <source>
        <dbReference type="EMBL" id="MCK6259071.1"/>
    </source>
</evidence>
<reference evidence="1" key="1">
    <citation type="submission" date="2021-09" db="EMBL/GenBank/DDBJ databases">
        <title>Genome analysis of Fictibacillus sp. KIGAM418 isolated from marine sediment.</title>
        <authorList>
            <person name="Seo M.-J."/>
            <person name="Cho E.-S."/>
            <person name="Hwang C.Y."/>
        </authorList>
    </citation>
    <scope>NUCLEOTIDE SEQUENCE</scope>
    <source>
        <strain evidence="1">KIGAM418</strain>
    </source>
</reference>
<protein>
    <submittedName>
        <fullName evidence="1">Uncharacterized protein</fullName>
    </submittedName>
</protein>
<dbReference type="Proteomes" id="UP001139011">
    <property type="component" value="Unassembled WGS sequence"/>
</dbReference>
<sequence>MHRYIEKIKPCPDRTHIRLYFDGYHFLAISADCEIMATDEGLTAYDPVGCLYYEIRKDCAK</sequence>
<dbReference type="RefSeq" id="WP_248254283.1">
    <property type="nucleotide sequence ID" value="NZ_JAIWJX010000002.1"/>
</dbReference>
<dbReference type="AlphaFoldDB" id="A0A9X1XE76"/>
<comment type="caution">
    <text evidence="1">The sequence shown here is derived from an EMBL/GenBank/DDBJ whole genome shotgun (WGS) entry which is preliminary data.</text>
</comment>
<proteinExistence type="predicted"/>
<evidence type="ECO:0000313" key="2">
    <source>
        <dbReference type="Proteomes" id="UP001139011"/>
    </source>
</evidence>
<dbReference type="EMBL" id="JAIWJX010000002">
    <property type="protein sequence ID" value="MCK6259071.1"/>
    <property type="molecule type" value="Genomic_DNA"/>
</dbReference>